<dbReference type="AlphaFoldDB" id="A0A388TEB6"/>
<dbReference type="GO" id="GO:0031564">
    <property type="term" value="P:transcription antitermination"/>
    <property type="evidence" value="ECO:0007669"/>
    <property type="project" value="UniProtKB-UniRule"/>
</dbReference>
<feature type="domain" description="K Homology" evidence="10">
    <location>
        <begin position="312"/>
        <end position="395"/>
    </location>
</feature>
<evidence type="ECO:0000256" key="3">
    <source>
        <dbReference type="ARBA" id="ARBA00022814"/>
    </source>
</evidence>
<keyword evidence="5 7" id="KW-0805">Transcription regulation</keyword>
<dbReference type="InterPro" id="IPR013735">
    <property type="entry name" value="TF_NusA_N"/>
</dbReference>
<dbReference type="InterPro" id="IPR012340">
    <property type="entry name" value="NA-bd_OB-fold"/>
</dbReference>
<evidence type="ECO:0000259" key="9">
    <source>
        <dbReference type="SMART" id="SM00316"/>
    </source>
</evidence>
<dbReference type="SUPFAM" id="SSF50249">
    <property type="entry name" value="Nucleic acid-binding proteins"/>
    <property type="match status" value="1"/>
</dbReference>
<dbReference type="InterPro" id="IPR003029">
    <property type="entry name" value="S1_domain"/>
</dbReference>
<dbReference type="EMBL" id="BGZN01000119">
    <property type="protein sequence ID" value="GBR74970.1"/>
    <property type="molecule type" value="Genomic_DNA"/>
</dbReference>
<comment type="caution">
    <text evidence="11">The sequence shown here is derived from an EMBL/GenBank/DDBJ whole genome shotgun (WGS) entry which is preliminary data.</text>
</comment>
<dbReference type="InterPro" id="IPR004087">
    <property type="entry name" value="KH_dom"/>
</dbReference>
<dbReference type="Gene3D" id="3.30.300.20">
    <property type="match status" value="2"/>
</dbReference>
<dbReference type="InterPro" id="IPR036555">
    <property type="entry name" value="NusA_N_sf"/>
</dbReference>
<dbReference type="PANTHER" id="PTHR22648">
    <property type="entry name" value="TRANSCRIPTION TERMINATION FACTOR NUSA"/>
    <property type="match status" value="1"/>
</dbReference>
<dbReference type="GO" id="GO:0006353">
    <property type="term" value="P:DNA-templated transcription termination"/>
    <property type="evidence" value="ECO:0007669"/>
    <property type="project" value="UniProtKB-UniRule"/>
</dbReference>
<dbReference type="CDD" id="cd22529">
    <property type="entry name" value="KH-II_NusA_rpt2"/>
    <property type="match status" value="1"/>
</dbReference>
<evidence type="ECO:0000313" key="12">
    <source>
        <dbReference type="Proteomes" id="UP000269352"/>
    </source>
</evidence>
<evidence type="ECO:0000256" key="6">
    <source>
        <dbReference type="ARBA" id="ARBA00023163"/>
    </source>
</evidence>
<proteinExistence type="inferred from homology"/>
<dbReference type="SMART" id="SM00322">
    <property type="entry name" value="KH"/>
    <property type="match status" value="2"/>
</dbReference>
<dbReference type="HAMAP" id="MF_00945_B">
    <property type="entry name" value="NusA_B"/>
    <property type="match status" value="1"/>
</dbReference>
<keyword evidence="1 7" id="KW-0806">Transcription termination</keyword>
<dbReference type="FunFam" id="3.30.300.20:FF:000005">
    <property type="entry name" value="Transcription termination/antitermination protein NusA"/>
    <property type="match status" value="1"/>
</dbReference>
<feature type="domain" description="K Homology" evidence="10">
    <location>
        <begin position="235"/>
        <end position="308"/>
    </location>
</feature>
<gene>
    <name evidence="7 11" type="primary">nusA</name>
    <name evidence="11" type="ORF">NO1_2052</name>
</gene>
<dbReference type="FunFam" id="3.30.300.20:FF:000002">
    <property type="entry name" value="Transcription termination/antitermination protein NusA"/>
    <property type="match status" value="1"/>
</dbReference>
<dbReference type="GO" id="GO:0005829">
    <property type="term" value="C:cytosol"/>
    <property type="evidence" value="ECO:0007669"/>
    <property type="project" value="TreeGrafter"/>
</dbReference>
<dbReference type="InterPro" id="IPR058582">
    <property type="entry name" value="KH_NusA_2nd"/>
</dbReference>
<protein>
    <recommendedName>
        <fullName evidence="7">Transcription termination/antitermination protein NusA</fullName>
    </recommendedName>
</protein>
<organism evidence="11 12">
    <name type="scientific">Termititenax aidoneus</name>
    <dbReference type="NCBI Taxonomy" id="2218524"/>
    <lineage>
        <taxon>Bacteria</taxon>
        <taxon>Bacillati</taxon>
        <taxon>Candidatus Margulisiibacteriota</taxon>
        <taxon>Candidatus Termititenacia</taxon>
        <taxon>Candidatus Termititenacales</taxon>
        <taxon>Candidatus Termititenacaceae</taxon>
        <taxon>Candidatus Termititenax</taxon>
    </lineage>
</organism>
<evidence type="ECO:0000256" key="2">
    <source>
        <dbReference type="ARBA" id="ARBA00022490"/>
    </source>
</evidence>
<evidence type="ECO:0000256" key="7">
    <source>
        <dbReference type="HAMAP-Rule" id="MF_00945"/>
    </source>
</evidence>
<dbReference type="InterPro" id="IPR025249">
    <property type="entry name" value="TF_NusA_KH_1st"/>
</dbReference>
<dbReference type="PROSITE" id="PS50084">
    <property type="entry name" value="KH_TYPE_1"/>
    <property type="match status" value="1"/>
</dbReference>
<dbReference type="CDD" id="cd02134">
    <property type="entry name" value="KH-II_NusA_rpt1"/>
    <property type="match status" value="1"/>
</dbReference>
<dbReference type="SMART" id="SM00316">
    <property type="entry name" value="S1"/>
    <property type="match status" value="1"/>
</dbReference>
<accession>A0A388TEB6</accession>
<dbReference type="InterPro" id="IPR030842">
    <property type="entry name" value="TF_NusA_bacterial"/>
</dbReference>
<keyword evidence="12" id="KW-1185">Reference proteome</keyword>
<sequence>MVRKGNKEFAPALAQVASERGLDKDVLLEAIKEGLKAAAKKKLGEAYADNLLVEINEKTGEPDVYATKEVVAEVTNPALQIMLDEAKELDDSAELGDTLTILVTPEDFGRIAVQTARQVMSQKFREAEKSSVNDEFSTKINTIINAKVQRKEGESYLLDLGRTEALLERRDQVRGERYNPKDEIKVYVVGVDNTARGPKIRVSRTHPNMIRVLFETEVPEIHDKIIEIKAVAREPGSRAKVAVKSNDPEIGAVGTCVGHMGGRIHNIVKALGNEKIDIIEWVDDPMELIASALKPAKINKIRLEENETENGAEKKALVFVDNDQLSLAIGRAGQNVRLASKLTGWNIDIQEEKTSFTENLAKAAAEQQPVESETGKSSLAENLKAAAAEAKAAEAQKNAETAQAGEIQPEEAAAT</sequence>
<keyword evidence="4 7" id="KW-0694">RNA-binding</keyword>
<dbReference type="InterPro" id="IPR010213">
    <property type="entry name" value="TF_NusA"/>
</dbReference>
<feature type="region of interest" description="Disordered" evidence="8">
    <location>
        <begin position="363"/>
        <end position="415"/>
    </location>
</feature>
<evidence type="ECO:0000259" key="10">
    <source>
        <dbReference type="SMART" id="SM00322"/>
    </source>
</evidence>
<comment type="subunit">
    <text evidence="7">Monomer. Binds directly to the core enzyme of the DNA-dependent RNA polymerase and to nascent RNA.</text>
</comment>
<evidence type="ECO:0000256" key="5">
    <source>
        <dbReference type="ARBA" id="ARBA00023015"/>
    </source>
</evidence>
<keyword evidence="2 7" id="KW-0963">Cytoplasm</keyword>
<dbReference type="NCBIfam" id="TIGR01953">
    <property type="entry name" value="NusA"/>
    <property type="match status" value="1"/>
</dbReference>
<dbReference type="SUPFAM" id="SSF69705">
    <property type="entry name" value="Transcription factor NusA, N-terminal domain"/>
    <property type="match status" value="1"/>
</dbReference>
<dbReference type="InterPro" id="IPR009019">
    <property type="entry name" value="KH_sf_prok-type"/>
</dbReference>
<evidence type="ECO:0000256" key="8">
    <source>
        <dbReference type="SAM" id="MobiDB-lite"/>
    </source>
</evidence>
<name>A0A388TEB6_TERA1</name>
<comment type="subcellular location">
    <subcellularLocation>
        <location evidence="7">Cytoplasm</location>
    </subcellularLocation>
</comment>
<dbReference type="Pfam" id="PF08529">
    <property type="entry name" value="NusA_N"/>
    <property type="match status" value="1"/>
</dbReference>
<dbReference type="Proteomes" id="UP000269352">
    <property type="component" value="Unassembled WGS sequence"/>
</dbReference>
<dbReference type="GO" id="GO:0003700">
    <property type="term" value="F:DNA-binding transcription factor activity"/>
    <property type="evidence" value="ECO:0007669"/>
    <property type="project" value="InterPro"/>
</dbReference>
<evidence type="ECO:0000256" key="4">
    <source>
        <dbReference type="ARBA" id="ARBA00022884"/>
    </source>
</evidence>
<keyword evidence="3 7" id="KW-0889">Transcription antitermination</keyword>
<dbReference type="InterPro" id="IPR015946">
    <property type="entry name" value="KH_dom-like_a/b"/>
</dbReference>
<dbReference type="PANTHER" id="PTHR22648:SF0">
    <property type="entry name" value="TRANSCRIPTION TERMINATION_ANTITERMINATION PROTEIN NUSA"/>
    <property type="match status" value="1"/>
</dbReference>
<dbReference type="SUPFAM" id="SSF54814">
    <property type="entry name" value="Prokaryotic type KH domain (KH-domain type II)"/>
    <property type="match status" value="2"/>
</dbReference>
<comment type="function">
    <text evidence="7">Participates in both transcription termination and antitermination.</text>
</comment>
<dbReference type="Gene3D" id="2.40.50.140">
    <property type="entry name" value="Nucleic acid-binding proteins"/>
    <property type="match status" value="1"/>
</dbReference>
<comment type="similarity">
    <text evidence="7">Belongs to the NusA family.</text>
</comment>
<dbReference type="Pfam" id="PF13184">
    <property type="entry name" value="KH_NusA_1st"/>
    <property type="match status" value="1"/>
</dbReference>
<keyword evidence="6 7" id="KW-0804">Transcription</keyword>
<reference evidence="11 12" key="1">
    <citation type="journal article" date="2019" name="ISME J.">
        <title>Genome analyses of uncultured TG2/ZB3 bacteria in 'Margulisbacteria' specifically attached to ectosymbiotic spirochetes of protists in the termite gut.</title>
        <authorList>
            <person name="Utami Y.D."/>
            <person name="Kuwahara H."/>
            <person name="Igai K."/>
            <person name="Murakami T."/>
            <person name="Sugaya K."/>
            <person name="Morikawa T."/>
            <person name="Nagura Y."/>
            <person name="Yuki M."/>
            <person name="Deevong P."/>
            <person name="Inoue T."/>
            <person name="Kihara K."/>
            <person name="Lo N."/>
            <person name="Yamada A."/>
            <person name="Ohkuma M."/>
            <person name="Hongoh Y."/>
        </authorList>
    </citation>
    <scope>NUCLEOTIDE SEQUENCE [LARGE SCALE GENOMIC DNA]</scope>
    <source>
        <strain evidence="11">NkOx7-01</strain>
    </source>
</reference>
<evidence type="ECO:0000313" key="11">
    <source>
        <dbReference type="EMBL" id="GBR74970.1"/>
    </source>
</evidence>
<evidence type="ECO:0000256" key="1">
    <source>
        <dbReference type="ARBA" id="ARBA00022472"/>
    </source>
</evidence>
<dbReference type="GO" id="GO:0003723">
    <property type="term" value="F:RNA binding"/>
    <property type="evidence" value="ECO:0007669"/>
    <property type="project" value="UniProtKB-UniRule"/>
</dbReference>
<feature type="compositionally biased region" description="Low complexity" evidence="8">
    <location>
        <begin position="376"/>
        <end position="404"/>
    </location>
</feature>
<dbReference type="Gene3D" id="3.30.1480.10">
    <property type="entry name" value="NusA, N-terminal domain"/>
    <property type="match status" value="1"/>
</dbReference>
<feature type="domain" description="S1 motif" evidence="9">
    <location>
        <begin position="139"/>
        <end position="205"/>
    </location>
</feature>
<dbReference type="CDD" id="cd04455">
    <property type="entry name" value="S1_NusA"/>
    <property type="match status" value="1"/>
</dbReference>
<dbReference type="Pfam" id="PF26594">
    <property type="entry name" value="KH_NusA_2nd"/>
    <property type="match status" value="1"/>
</dbReference>